<feature type="binding site" evidence="6">
    <location>
        <begin position="51"/>
        <end position="52"/>
    </location>
    <ligand>
        <name>Fe-coproporphyrin III</name>
        <dbReference type="ChEBI" id="CHEBI:68438"/>
    </ligand>
</feature>
<evidence type="ECO:0000313" key="8">
    <source>
        <dbReference type="EMBL" id="MBM6913433.1"/>
    </source>
</evidence>
<evidence type="ECO:0000256" key="6">
    <source>
        <dbReference type="HAMAP-Rule" id="MF_00323"/>
    </source>
</evidence>
<keyword evidence="2 6" id="KW-0350">Heme biosynthesis</keyword>
<comment type="catalytic activity">
    <reaction evidence="5">
        <text>Fe-coproporphyrin III + 2 H(+) = coproporphyrin III + Fe(2+)</text>
        <dbReference type="Rhea" id="RHEA:49572"/>
        <dbReference type="ChEBI" id="CHEBI:15378"/>
        <dbReference type="ChEBI" id="CHEBI:29033"/>
        <dbReference type="ChEBI" id="CHEBI:68438"/>
        <dbReference type="ChEBI" id="CHEBI:131725"/>
        <dbReference type="EC" id="4.99.1.9"/>
    </reaction>
    <physiologicalReaction direction="right-to-left" evidence="5">
        <dbReference type="Rhea" id="RHEA:49574"/>
    </physiologicalReaction>
</comment>
<comment type="caution">
    <text evidence="8">The sequence shown here is derived from an EMBL/GenBank/DDBJ whole genome shotgun (WGS) entry which is preliminary data.</text>
</comment>
<comment type="pathway">
    <text evidence="6 7">Porphyrin-containing compound metabolism; protoheme biosynthesis.</text>
</comment>
<feature type="binding site" description="axial binding residue" evidence="6">
    <location>
        <position position="18"/>
    </location>
    <ligand>
        <name>Fe-coproporphyrin III</name>
        <dbReference type="ChEBI" id="CHEBI:68438"/>
    </ligand>
    <ligandPart>
        <name>Fe</name>
        <dbReference type="ChEBI" id="CHEBI:18248"/>
    </ligandPart>
</feature>
<dbReference type="InterPro" id="IPR019772">
    <property type="entry name" value="Ferrochelatase_AS"/>
</dbReference>
<comment type="similarity">
    <text evidence="6 7">Belongs to the ferrochelatase family.</text>
</comment>
<accession>A0ABS2GJV9</accession>
<dbReference type="SUPFAM" id="SSF53800">
    <property type="entry name" value="Chelatase"/>
    <property type="match status" value="1"/>
</dbReference>
<dbReference type="PANTHER" id="PTHR11108:SF1">
    <property type="entry name" value="FERROCHELATASE, MITOCHONDRIAL"/>
    <property type="match status" value="1"/>
</dbReference>
<evidence type="ECO:0000256" key="2">
    <source>
        <dbReference type="ARBA" id="ARBA00023133"/>
    </source>
</evidence>
<name>A0ABS2GJV9_9FIRM</name>
<reference evidence="8 9" key="1">
    <citation type="journal article" date="2021" name="Sci. Rep.">
        <title>The distribution of antibiotic resistance genes in chicken gut microbiota commensals.</title>
        <authorList>
            <person name="Juricova H."/>
            <person name="Matiasovicova J."/>
            <person name="Kubasova T."/>
            <person name="Cejkova D."/>
            <person name="Rychlik I."/>
        </authorList>
    </citation>
    <scope>NUCLEOTIDE SEQUENCE [LARGE SCALE GENOMIC DNA]</scope>
    <source>
        <strain evidence="8 9">An537</strain>
    </source>
</reference>
<dbReference type="NCBIfam" id="TIGR00109">
    <property type="entry name" value="hemH"/>
    <property type="match status" value="1"/>
</dbReference>
<evidence type="ECO:0000256" key="3">
    <source>
        <dbReference type="ARBA" id="ARBA00023239"/>
    </source>
</evidence>
<keyword evidence="6 7" id="KW-0963">Cytoplasm</keyword>
<sequence>MKERDETSQVVGLLVLDYGTPLREEDIMPYYTHIRRGYPPTAAEVERLKKRYRAIGGTSPLAALTAAQAQALVDALNASTTTVRYRLFTGHKHCAPFIEDAVTEMAEAGITEAATIVMAPYFSLFSTAAYFERARRRAARYGLTLHEVQAWNEEPEFIHYWTNALEKTLSTTGRDASVAVIFTAHSLPYHVIHMGDSYPACIEATAKRVAEAVGLTSYHMAWQSAGVRGDWLTPDVATVTKKVADDSTVRTVVYVPIGFVCDHLEVLYDNDIECKALCDTLNLAYTRVDMPNTNATFIEAMHRAVLRTGIEQQR</sequence>
<evidence type="ECO:0000256" key="5">
    <source>
        <dbReference type="ARBA" id="ARBA00024536"/>
    </source>
</evidence>
<keyword evidence="4 6" id="KW-0627">Porphyrin biosynthesis</keyword>
<dbReference type="Proteomes" id="UP000707138">
    <property type="component" value="Unassembled WGS sequence"/>
</dbReference>
<dbReference type="RefSeq" id="WP_205088347.1">
    <property type="nucleotide sequence ID" value="NZ_JACJLA010000020.1"/>
</dbReference>
<feature type="binding site" evidence="6">
    <location>
        <position position="185"/>
    </location>
    <ligand>
        <name>Fe(2+)</name>
        <dbReference type="ChEBI" id="CHEBI:29033"/>
    </ligand>
</feature>
<dbReference type="PROSITE" id="PS00534">
    <property type="entry name" value="FERROCHELATASE"/>
    <property type="match status" value="1"/>
</dbReference>
<dbReference type="InterPro" id="IPR001015">
    <property type="entry name" value="Ferrochelatase"/>
</dbReference>
<feature type="binding site" evidence="6">
    <location>
        <position position="265"/>
    </location>
    <ligand>
        <name>Fe(2+)</name>
        <dbReference type="ChEBI" id="CHEBI:29033"/>
    </ligand>
</feature>
<dbReference type="EC" id="4.99.1.9" evidence="6"/>
<dbReference type="HAMAP" id="MF_00323">
    <property type="entry name" value="Ferrochelatase"/>
    <property type="match status" value="1"/>
</dbReference>
<keyword evidence="3 6" id="KW-0456">Lyase</keyword>
<evidence type="ECO:0000313" key="9">
    <source>
        <dbReference type="Proteomes" id="UP000707138"/>
    </source>
</evidence>
<comment type="subcellular location">
    <subcellularLocation>
        <location evidence="6 7">Cytoplasm</location>
    </subcellularLocation>
</comment>
<feature type="binding site" evidence="6">
    <location>
        <position position="35"/>
    </location>
    <ligand>
        <name>Fe-coproporphyrin III</name>
        <dbReference type="ChEBI" id="CHEBI:68438"/>
    </ligand>
</feature>
<feature type="binding site" evidence="6">
    <location>
        <position position="59"/>
    </location>
    <ligand>
        <name>Fe-coproporphyrin III</name>
        <dbReference type="ChEBI" id="CHEBI:68438"/>
    </ligand>
</feature>
<keyword evidence="6" id="KW-0479">Metal-binding</keyword>
<comment type="function">
    <text evidence="6 7">Involved in coproporphyrin-dependent heme b biosynthesis. Catalyzes the insertion of ferrous iron into coproporphyrin III to form Fe-coproporphyrin III.</text>
</comment>
<dbReference type="PANTHER" id="PTHR11108">
    <property type="entry name" value="FERROCHELATASE"/>
    <property type="match status" value="1"/>
</dbReference>
<organism evidence="8 9">
    <name type="scientific">Veillonella magna</name>
    <dbReference type="NCBI Taxonomy" id="464322"/>
    <lineage>
        <taxon>Bacteria</taxon>
        <taxon>Bacillati</taxon>
        <taxon>Bacillota</taxon>
        <taxon>Negativicutes</taxon>
        <taxon>Veillonellales</taxon>
        <taxon>Veillonellaceae</taxon>
        <taxon>Veillonella</taxon>
    </lineage>
</organism>
<dbReference type="CDD" id="cd00419">
    <property type="entry name" value="Ferrochelatase_C"/>
    <property type="match status" value="1"/>
</dbReference>
<protein>
    <recommendedName>
        <fullName evidence="6">Coproporphyrin III ferrochelatase</fullName>
        <ecNumber evidence="6">4.99.1.9</ecNumber>
    </recommendedName>
</protein>
<proteinExistence type="inferred from homology"/>
<dbReference type="Pfam" id="PF00762">
    <property type="entry name" value="Ferrochelatase"/>
    <property type="match status" value="1"/>
</dbReference>
<dbReference type="Gene3D" id="3.40.50.1400">
    <property type="match status" value="2"/>
</dbReference>
<evidence type="ECO:0000256" key="1">
    <source>
        <dbReference type="ARBA" id="ARBA00023004"/>
    </source>
</evidence>
<dbReference type="InterPro" id="IPR033644">
    <property type="entry name" value="Ferrochelatase_C"/>
</dbReference>
<feature type="binding site" evidence="6">
    <location>
        <position position="130"/>
    </location>
    <ligand>
        <name>Fe-coproporphyrin III</name>
        <dbReference type="ChEBI" id="CHEBI:68438"/>
    </ligand>
</feature>
<dbReference type="EMBL" id="JACJLA010000020">
    <property type="protein sequence ID" value="MBM6913433.1"/>
    <property type="molecule type" value="Genomic_DNA"/>
</dbReference>
<evidence type="ECO:0000256" key="4">
    <source>
        <dbReference type="ARBA" id="ARBA00023244"/>
    </source>
</evidence>
<gene>
    <name evidence="8" type="primary">hemH</name>
    <name evidence="6" type="synonym">cpfC</name>
    <name evidence="8" type="ORF">H6A01_08910</name>
</gene>
<evidence type="ECO:0000256" key="7">
    <source>
        <dbReference type="RuleBase" id="RU000607"/>
    </source>
</evidence>
<keyword evidence="9" id="KW-1185">Reference proteome</keyword>
<dbReference type="GO" id="GO:0016829">
    <property type="term" value="F:lyase activity"/>
    <property type="evidence" value="ECO:0007669"/>
    <property type="project" value="UniProtKB-KW"/>
</dbReference>
<keyword evidence="1 6" id="KW-0408">Iron</keyword>